<dbReference type="InterPro" id="IPR028359">
    <property type="entry name" value="UDP_ManNAc/GlcNAc_DH"/>
</dbReference>
<organism evidence="6 7">
    <name type="scientific">Saccharopolyspora shandongensis</name>
    <dbReference type="NCBI Taxonomy" id="418495"/>
    <lineage>
        <taxon>Bacteria</taxon>
        <taxon>Bacillati</taxon>
        <taxon>Actinomycetota</taxon>
        <taxon>Actinomycetes</taxon>
        <taxon>Pseudonocardiales</taxon>
        <taxon>Pseudonocardiaceae</taxon>
        <taxon>Saccharopolyspora</taxon>
    </lineage>
</organism>
<dbReference type="STRING" id="418495.SAMN05216215_101036"/>
<dbReference type="AlphaFoldDB" id="A0A1H3B203"/>
<feature type="domain" description="UDP-glucose/GDP-mannose dehydrogenase C-terminal" evidence="5">
    <location>
        <begin position="352"/>
        <end position="446"/>
    </location>
</feature>
<dbReference type="InterPro" id="IPR008927">
    <property type="entry name" value="6-PGluconate_DH-like_C_sf"/>
</dbReference>
<dbReference type="Gene3D" id="3.40.50.720">
    <property type="entry name" value="NAD(P)-binding Rossmann-like Domain"/>
    <property type="match status" value="2"/>
</dbReference>
<reference evidence="7" key="1">
    <citation type="submission" date="2016-10" db="EMBL/GenBank/DDBJ databases">
        <authorList>
            <person name="Varghese N."/>
            <person name="Submissions S."/>
        </authorList>
    </citation>
    <scope>NUCLEOTIDE SEQUENCE [LARGE SCALE GENOMIC DNA]</scope>
    <source>
        <strain evidence="7">CGMCC 4.3530</strain>
    </source>
</reference>
<dbReference type="InterPro" id="IPR014026">
    <property type="entry name" value="UDP-Glc/GDP-Man_DH_dimer"/>
</dbReference>
<comment type="similarity">
    <text evidence="3">Belongs to the UDP-glucose/GDP-mannose dehydrogenase family.</text>
</comment>
<evidence type="ECO:0000313" key="6">
    <source>
        <dbReference type="EMBL" id="SDX35943.1"/>
    </source>
</evidence>
<evidence type="ECO:0000256" key="2">
    <source>
        <dbReference type="ARBA" id="ARBA00023027"/>
    </source>
</evidence>
<evidence type="ECO:0000313" key="7">
    <source>
        <dbReference type="Proteomes" id="UP000199529"/>
    </source>
</evidence>
<proteinExistence type="inferred from homology"/>
<name>A0A1H3B203_9PSEU</name>
<dbReference type="Pfam" id="PF03721">
    <property type="entry name" value="UDPG_MGDP_dh_N"/>
    <property type="match status" value="1"/>
</dbReference>
<gene>
    <name evidence="6" type="ORF">SAMN05216215_101036</name>
</gene>
<dbReference type="Pfam" id="PF03720">
    <property type="entry name" value="UDPG_MGDP_dh_C"/>
    <property type="match status" value="1"/>
</dbReference>
<dbReference type="SUPFAM" id="SSF51735">
    <property type="entry name" value="NAD(P)-binding Rossmann-fold domains"/>
    <property type="match status" value="1"/>
</dbReference>
<dbReference type="NCBIfam" id="TIGR03026">
    <property type="entry name" value="NDP-sugDHase"/>
    <property type="match status" value="1"/>
</dbReference>
<dbReference type="PANTHER" id="PTHR43491:SF1">
    <property type="entry name" value="UDP-N-ACETYL-D-MANNOSAMINE DEHYDROGENASE"/>
    <property type="match status" value="1"/>
</dbReference>
<dbReference type="GO" id="GO:0051287">
    <property type="term" value="F:NAD binding"/>
    <property type="evidence" value="ECO:0007669"/>
    <property type="project" value="InterPro"/>
</dbReference>
<dbReference type="PIRSF" id="PIRSF500136">
    <property type="entry name" value="UDP_ManNAc_DH"/>
    <property type="match status" value="1"/>
</dbReference>
<dbReference type="Proteomes" id="UP000199529">
    <property type="component" value="Unassembled WGS sequence"/>
</dbReference>
<dbReference type="Pfam" id="PF00984">
    <property type="entry name" value="UDPG_MGDP_dh"/>
    <property type="match status" value="1"/>
</dbReference>
<dbReference type="InterPro" id="IPR001732">
    <property type="entry name" value="UDP-Glc/GDP-Man_DH_N"/>
</dbReference>
<dbReference type="InterPro" id="IPR017476">
    <property type="entry name" value="UDP-Glc/GDP-Man"/>
</dbReference>
<protein>
    <submittedName>
        <fullName evidence="6">UDP-N-acetyl-D-mannosaminuronic acid dehydrogenase/UDP-N-acetyl-D-glucosamine dehydrogenase</fullName>
    </submittedName>
</protein>
<dbReference type="GO" id="GO:0016616">
    <property type="term" value="F:oxidoreductase activity, acting on the CH-OH group of donors, NAD or NADP as acceptor"/>
    <property type="evidence" value="ECO:0007669"/>
    <property type="project" value="InterPro"/>
</dbReference>
<keyword evidence="1" id="KW-0560">Oxidoreductase</keyword>
<dbReference type="InterPro" id="IPR036220">
    <property type="entry name" value="UDP-Glc/GDP-Man_DH_C_sf"/>
</dbReference>
<keyword evidence="2" id="KW-0520">NAD</keyword>
<evidence type="ECO:0000256" key="1">
    <source>
        <dbReference type="ARBA" id="ARBA00023002"/>
    </source>
</evidence>
<sequence>MQRDDRSAVNTKRAVAPARTNAARKSPEGVIGMSGARVAIVGQGYVGLPVAMRACEAGFDVVGLDVDEDRIDLLQRGKSFIDDVDDERLEAALATGRYLPTTERAELRGFDFASVCVPTPLHDGAPDLRYIEDAARALSTHISPGCCVVLESTTYPGTTEEIFVPILESGSGLRAGADFYVGYSPERIDPSNPTWKFHNTPKIVSGVDPGSLRVVRDFYDQLVEVTVPVPGPREAELAKLLENTFRHINIALVNELAVFSHGLGVDVWSVLDAAASKPFGFMRFSPGPGVGGHCLPIDASYLSWQVRRSLGQEFRLVDVANDVNKHMPDYVVARATEHLNRRRKSVNSSNVLLIGLTYKANSGDARNSPSMAVAERLDRLGADLRAVDPLIDPDEVPPYVRLVGFDADQISQSDLIIVLADHDMLDWALLERYADRVLDTRNRLRSPQVERF</sequence>
<dbReference type="GO" id="GO:0000271">
    <property type="term" value="P:polysaccharide biosynthetic process"/>
    <property type="evidence" value="ECO:0007669"/>
    <property type="project" value="InterPro"/>
</dbReference>
<evidence type="ECO:0000259" key="5">
    <source>
        <dbReference type="SMART" id="SM00984"/>
    </source>
</evidence>
<dbReference type="EMBL" id="FNOK01000010">
    <property type="protein sequence ID" value="SDX35943.1"/>
    <property type="molecule type" value="Genomic_DNA"/>
</dbReference>
<feature type="region of interest" description="Disordered" evidence="4">
    <location>
        <begin position="1"/>
        <end position="26"/>
    </location>
</feature>
<dbReference type="SMART" id="SM00984">
    <property type="entry name" value="UDPG_MGDP_dh_C"/>
    <property type="match status" value="1"/>
</dbReference>
<keyword evidence="7" id="KW-1185">Reference proteome</keyword>
<dbReference type="PANTHER" id="PTHR43491">
    <property type="entry name" value="UDP-N-ACETYL-D-MANNOSAMINE DEHYDROGENASE"/>
    <property type="match status" value="1"/>
</dbReference>
<evidence type="ECO:0000256" key="4">
    <source>
        <dbReference type="SAM" id="MobiDB-lite"/>
    </source>
</evidence>
<dbReference type="InterPro" id="IPR014027">
    <property type="entry name" value="UDP-Glc/GDP-Man_DH_C"/>
</dbReference>
<dbReference type="SUPFAM" id="SSF48179">
    <property type="entry name" value="6-phosphogluconate dehydrogenase C-terminal domain-like"/>
    <property type="match status" value="1"/>
</dbReference>
<dbReference type="PIRSF" id="PIRSF000124">
    <property type="entry name" value="UDPglc_GDPman_dh"/>
    <property type="match status" value="1"/>
</dbReference>
<dbReference type="InterPro" id="IPR036291">
    <property type="entry name" value="NAD(P)-bd_dom_sf"/>
</dbReference>
<dbReference type="GO" id="GO:0016628">
    <property type="term" value="F:oxidoreductase activity, acting on the CH-CH group of donors, NAD or NADP as acceptor"/>
    <property type="evidence" value="ECO:0007669"/>
    <property type="project" value="InterPro"/>
</dbReference>
<dbReference type="SUPFAM" id="SSF52413">
    <property type="entry name" value="UDP-glucose/GDP-mannose dehydrogenase C-terminal domain"/>
    <property type="match status" value="1"/>
</dbReference>
<evidence type="ECO:0000256" key="3">
    <source>
        <dbReference type="PIRNR" id="PIRNR000124"/>
    </source>
</evidence>
<accession>A0A1H3B203</accession>